<evidence type="ECO:0000313" key="2">
    <source>
        <dbReference type="EMBL" id="CAL1386825.1"/>
    </source>
</evidence>
<organism evidence="2 3">
    <name type="scientific">Linum trigynum</name>
    <dbReference type="NCBI Taxonomy" id="586398"/>
    <lineage>
        <taxon>Eukaryota</taxon>
        <taxon>Viridiplantae</taxon>
        <taxon>Streptophyta</taxon>
        <taxon>Embryophyta</taxon>
        <taxon>Tracheophyta</taxon>
        <taxon>Spermatophyta</taxon>
        <taxon>Magnoliopsida</taxon>
        <taxon>eudicotyledons</taxon>
        <taxon>Gunneridae</taxon>
        <taxon>Pentapetalae</taxon>
        <taxon>rosids</taxon>
        <taxon>fabids</taxon>
        <taxon>Malpighiales</taxon>
        <taxon>Linaceae</taxon>
        <taxon>Linum</taxon>
    </lineage>
</organism>
<name>A0AAV2EMW4_9ROSI</name>
<dbReference type="EMBL" id="OZ034818">
    <property type="protein sequence ID" value="CAL1386825.1"/>
    <property type="molecule type" value="Genomic_DNA"/>
</dbReference>
<feature type="compositionally biased region" description="Basic residues" evidence="1">
    <location>
        <begin position="88"/>
        <end position="99"/>
    </location>
</feature>
<sequence length="110" mass="12075">MVDCSRYQYNTKKIANWNGGTGGIHAPAAELMAAGAIGTVAASSVAVRLRRKRGIEIWPILAGRSAEATWSNTDGRLSAGQLSGTERARRRGMQSRTSRRPFLLRFDHFK</sequence>
<proteinExistence type="predicted"/>
<feature type="compositionally biased region" description="Polar residues" evidence="1">
    <location>
        <begin position="74"/>
        <end position="84"/>
    </location>
</feature>
<accession>A0AAV2EMW4</accession>
<gene>
    <name evidence="2" type="ORF">LTRI10_LOCUS27842</name>
</gene>
<evidence type="ECO:0000256" key="1">
    <source>
        <dbReference type="SAM" id="MobiDB-lite"/>
    </source>
</evidence>
<dbReference type="Proteomes" id="UP001497516">
    <property type="component" value="Chromosome 5"/>
</dbReference>
<dbReference type="AlphaFoldDB" id="A0AAV2EMW4"/>
<protein>
    <submittedName>
        <fullName evidence="2">Uncharacterized protein</fullName>
    </submittedName>
</protein>
<keyword evidence="3" id="KW-1185">Reference proteome</keyword>
<evidence type="ECO:0000313" key="3">
    <source>
        <dbReference type="Proteomes" id="UP001497516"/>
    </source>
</evidence>
<feature type="region of interest" description="Disordered" evidence="1">
    <location>
        <begin position="74"/>
        <end position="99"/>
    </location>
</feature>
<reference evidence="2 3" key="1">
    <citation type="submission" date="2024-04" db="EMBL/GenBank/DDBJ databases">
        <authorList>
            <person name="Fracassetti M."/>
        </authorList>
    </citation>
    <scope>NUCLEOTIDE SEQUENCE [LARGE SCALE GENOMIC DNA]</scope>
</reference>